<dbReference type="PANTHER" id="PTHR19959:SF119">
    <property type="entry name" value="FUNGAL LIPASE-LIKE DOMAIN-CONTAINING PROTEIN"/>
    <property type="match status" value="1"/>
</dbReference>
<sequence length="897" mass="96779">MGDAEGHRVDSSVIGGHNIQIGSAAGDVTVVLERSRFRLELLAPSPVPERIPRSQRTPSHLLDVRRQVVPYRPRPTLEQALHTWRDDDEPVSVRLASGPGGAGKTRLAGWLATRSHDDGWTVLLASDTSTTLPPAAATHALAEDGRPLLAVVDYAERWPLESLTELVETLAAQHRVTGVRVRVLLLARPQREFWEGVAAQLERAWVDLAQPIAVEAFITGPEELSEAFTSAAGAFQAALELPVGPVPVPRGLSPEGGISPLTVHMAALAAVCATAEGEAVPQSEDLSGFLLAHERRYWKDPPGARVMSTMVMVATLFGPTSAGEQARQWLIRARLAADDTEAEHLLTAHHRLYPPLPDPAPDMTSVSQARPAPDTARVELLTPLKPDRFAEDFLAAHLIEPRAAVLLAELLTDPATASAQRQAFLVLSAAAARHTTARRALFAVLEAGPIPTAWLSPTLISTVISHAPDHLAARVETAIPDHHTNLLRPARDLSQHLLQRLAPTASFADCAHRLHNLGVRLAAVGELRAALEPVREAVKIYRALAEAEPAAYLPALAMSLNNLGVRLAEVGEQRDALELAREAVKIYRALAEAEPAAYLPTLAMSLNNLGVRLAVVGEQRDALQPVREAVEIRRRLAEAEPAAYLPTLALSLNNLGNCLAAVGEQRDALELAREAVEIRRRLAEAEPAAYLPTLAMSLNNLSVRLAEAGEQRDALQPVREAVEIRRRLAEAEPAAYLPALAASLNNLGNCLAAVGGQRDALQPAREAVKIYRALAEAEPAAYLPDLAMSLNNFGNRLAEAGEQRDALELVREAVKIRRRLAEAEPAAYLPDLASSLWAAAWIRNAHAVELEKAVTAVDEAIAIYRKLAEQAPATFNDILAATEQTRAEILNQLKSTP</sequence>
<accession>A0A6I4VX77</accession>
<proteinExistence type="predicted"/>
<dbReference type="EMBL" id="WUTW01000001">
    <property type="protein sequence ID" value="MXQ62537.1"/>
    <property type="molecule type" value="Genomic_DNA"/>
</dbReference>
<dbReference type="InterPro" id="IPR011990">
    <property type="entry name" value="TPR-like_helical_dom_sf"/>
</dbReference>
<dbReference type="Pfam" id="PF13374">
    <property type="entry name" value="TPR_10"/>
    <property type="match status" value="7"/>
</dbReference>
<organism evidence="1 2">
    <name type="scientific">Actinomadura rayongensis</name>
    <dbReference type="NCBI Taxonomy" id="1429076"/>
    <lineage>
        <taxon>Bacteria</taxon>
        <taxon>Bacillati</taxon>
        <taxon>Actinomycetota</taxon>
        <taxon>Actinomycetes</taxon>
        <taxon>Streptosporangiales</taxon>
        <taxon>Thermomonosporaceae</taxon>
        <taxon>Actinomadura</taxon>
    </lineage>
</organism>
<gene>
    <name evidence="1" type="ORF">GQ466_00635</name>
</gene>
<evidence type="ECO:0000313" key="2">
    <source>
        <dbReference type="Proteomes" id="UP000431901"/>
    </source>
</evidence>
<name>A0A6I4VX77_9ACTN</name>
<comment type="caution">
    <text evidence="1">The sequence shown here is derived from an EMBL/GenBank/DDBJ whole genome shotgun (WGS) entry which is preliminary data.</text>
</comment>
<reference evidence="1 2" key="1">
    <citation type="submission" date="2019-12" db="EMBL/GenBank/DDBJ databases">
        <title>Nocardia macrotermitis sp. nov. and Nocardia aurantia sp. nov., isolated from the gut of the fungus growing-termite Macrotermes natalensis.</title>
        <authorList>
            <person name="Christine B."/>
            <person name="Rene B."/>
        </authorList>
    </citation>
    <scope>NUCLEOTIDE SEQUENCE [LARGE SCALE GENOMIC DNA]</scope>
    <source>
        <strain evidence="1 2">DSM 102126</strain>
    </source>
</reference>
<dbReference type="InterPro" id="IPR019734">
    <property type="entry name" value="TPR_rpt"/>
</dbReference>
<protein>
    <submittedName>
        <fullName evidence="1">Tetratricopeptide repeat protein</fullName>
    </submittedName>
</protein>
<dbReference type="PANTHER" id="PTHR19959">
    <property type="entry name" value="KINESIN LIGHT CHAIN"/>
    <property type="match status" value="1"/>
</dbReference>
<dbReference type="SUPFAM" id="SSF48452">
    <property type="entry name" value="TPR-like"/>
    <property type="match status" value="2"/>
</dbReference>
<dbReference type="AlphaFoldDB" id="A0A6I4VX77"/>
<dbReference type="SMART" id="SM00028">
    <property type="entry name" value="TPR"/>
    <property type="match status" value="5"/>
</dbReference>
<evidence type="ECO:0000313" key="1">
    <source>
        <dbReference type="EMBL" id="MXQ62537.1"/>
    </source>
</evidence>
<dbReference type="Proteomes" id="UP000431901">
    <property type="component" value="Unassembled WGS sequence"/>
</dbReference>
<dbReference type="RefSeq" id="WP_161100831.1">
    <property type="nucleotide sequence ID" value="NZ_WUTW01000001.1"/>
</dbReference>
<dbReference type="OrthoDB" id="3218567at2"/>
<dbReference type="Gene3D" id="1.25.40.10">
    <property type="entry name" value="Tetratricopeptide repeat domain"/>
    <property type="match status" value="2"/>
</dbReference>
<keyword evidence="2" id="KW-1185">Reference proteome</keyword>